<evidence type="ECO:0000313" key="3">
    <source>
        <dbReference type="Proteomes" id="UP001610444"/>
    </source>
</evidence>
<evidence type="ECO:0000313" key="2">
    <source>
        <dbReference type="EMBL" id="KAL2836609.1"/>
    </source>
</evidence>
<gene>
    <name evidence="2" type="ORF">BJX68DRAFT_259872</name>
</gene>
<dbReference type="GeneID" id="98158944"/>
<protein>
    <submittedName>
        <fullName evidence="2">Uncharacterized protein</fullName>
    </submittedName>
</protein>
<reference evidence="2 3" key="1">
    <citation type="submission" date="2024-07" db="EMBL/GenBank/DDBJ databases">
        <title>Section-level genome sequencing and comparative genomics of Aspergillus sections Usti and Cavernicolus.</title>
        <authorList>
            <consortium name="Lawrence Berkeley National Laboratory"/>
            <person name="Nybo J.L."/>
            <person name="Vesth T.C."/>
            <person name="Theobald S."/>
            <person name="Frisvad J.C."/>
            <person name="Larsen T.O."/>
            <person name="Kjaerboelling I."/>
            <person name="Rothschild-Mancinelli K."/>
            <person name="Lyhne E.K."/>
            <person name="Kogle M.E."/>
            <person name="Barry K."/>
            <person name="Clum A."/>
            <person name="Na H."/>
            <person name="Ledsgaard L."/>
            <person name="Lin J."/>
            <person name="Lipzen A."/>
            <person name="Kuo A."/>
            <person name="Riley R."/>
            <person name="Mondo S."/>
            <person name="LaButti K."/>
            <person name="Haridas S."/>
            <person name="Pangalinan J."/>
            <person name="Salamov A.A."/>
            <person name="Simmons B.A."/>
            <person name="Magnuson J.K."/>
            <person name="Chen J."/>
            <person name="Drula E."/>
            <person name="Henrissat B."/>
            <person name="Wiebenga A."/>
            <person name="Lubbers R.J."/>
            <person name="Gomes A.C."/>
            <person name="Macurrencykelacurrency M.R."/>
            <person name="Stajich J."/>
            <person name="Grigoriev I.V."/>
            <person name="Mortensen U.H."/>
            <person name="De vries R.P."/>
            <person name="Baker S.E."/>
            <person name="Andersen M.R."/>
        </authorList>
    </citation>
    <scope>NUCLEOTIDE SEQUENCE [LARGE SCALE GENOMIC DNA]</scope>
    <source>
        <strain evidence="2 3">CBS 756.74</strain>
    </source>
</reference>
<organism evidence="2 3">
    <name type="scientific">Aspergillus pseudodeflectus</name>
    <dbReference type="NCBI Taxonomy" id="176178"/>
    <lineage>
        <taxon>Eukaryota</taxon>
        <taxon>Fungi</taxon>
        <taxon>Dikarya</taxon>
        <taxon>Ascomycota</taxon>
        <taxon>Pezizomycotina</taxon>
        <taxon>Eurotiomycetes</taxon>
        <taxon>Eurotiomycetidae</taxon>
        <taxon>Eurotiales</taxon>
        <taxon>Aspergillaceae</taxon>
        <taxon>Aspergillus</taxon>
        <taxon>Aspergillus subgen. Nidulantes</taxon>
    </lineage>
</organism>
<evidence type="ECO:0000256" key="1">
    <source>
        <dbReference type="SAM" id="MobiDB-lite"/>
    </source>
</evidence>
<dbReference type="EMBL" id="JBFXLR010000112">
    <property type="protein sequence ID" value="KAL2836609.1"/>
    <property type="molecule type" value="Genomic_DNA"/>
</dbReference>
<sequence length="127" mass="13861">MSRPGLFSSRAHFPSCSDQAPSRIASRRVPSLSLGLPGTLEMPPLLNSSAVASETHDRSSFSASPGASLARPTNARREEVPQIRMTDTTAVRIPSGERANMRLSRRLVDSERYCLVRRSPKRATRGA</sequence>
<keyword evidence="3" id="KW-1185">Reference proteome</keyword>
<feature type="region of interest" description="Disordered" evidence="1">
    <location>
        <begin position="1"/>
        <end position="82"/>
    </location>
</feature>
<proteinExistence type="predicted"/>
<dbReference type="RefSeq" id="XP_070892159.1">
    <property type="nucleotide sequence ID" value="XM_071043780.1"/>
</dbReference>
<accession>A0ABR4JAK6</accession>
<name>A0ABR4JAK6_9EURO</name>
<comment type="caution">
    <text evidence="2">The sequence shown here is derived from an EMBL/GenBank/DDBJ whole genome shotgun (WGS) entry which is preliminary data.</text>
</comment>
<dbReference type="Proteomes" id="UP001610444">
    <property type="component" value="Unassembled WGS sequence"/>
</dbReference>